<accession>A0A977KX66</accession>
<feature type="signal peptide" evidence="1">
    <location>
        <begin position="1"/>
        <end position="26"/>
    </location>
</feature>
<protein>
    <submittedName>
        <fullName evidence="3">SH3 domain-containing protein</fullName>
    </submittedName>
</protein>
<gene>
    <name evidence="3" type="ORF">KA717_34670</name>
</gene>
<dbReference type="EMBL" id="CP073041">
    <property type="protein sequence ID" value="UXE60606.1"/>
    <property type="molecule type" value="Genomic_DNA"/>
</dbReference>
<proteinExistence type="predicted"/>
<dbReference type="InterPro" id="IPR003646">
    <property type="entry name" value="SH3-like_bac-type"/>
</dbReference>
<dbReference type="AlphaFoldDB" id="A0A977KX66"/>
<dbReference type="Gene3D" id="2.30.30.40">
    <property type="entry name" value="SH3 Domains"/>
    <property type="match status" value="1"/>
</dbReference>
<dbReference type="KEGG" id="wna:KA717_34670"/>
<feature type="chain" id="PRO_5037731911" evidence="1">
    <location>
        <begin position="27"/>
        <end position="306"/>
    </location>
</feature>
<dbReference type="PROSITE" id="PS51781">
    <property type="entry name" value="SH3B"/>
    <property type="match status" value="1"/>
</dbReference>
<evidence type="ECO:0000259" key="2">
    <source>
        <dbReference type="PROSITE" id="PS51781"/>
    </source>
</evidence>
<sequence>MNIKTICLGLTASTLIALGFSSSVMAVTATLTANDPNSRINVHTGPSIESPFPQYGLPGDIVEILRQTKGKDGYTWYYVKFKVSGAKGWVRQDLINLSSSPNSSSPQNHNNRQSTANAQQIWTYPKFKLINQKNNLSLFSNMFPRHLPAGFEKGKVVIVEFGNFCDAYVIAKEGVSLSGLSLIPFKQYPTMNIDRVVGNDFPPLSNYAAFKDGLPQKLYNSGSLIYVMGCGGRVDGPEFRKEVKTSQRSELPDGRKAFFSKSNGFRWKPSWCVFEKESESQSAFICVGVANSPKTALEVLKSIVSK</sequence>
<name>A0A977KX66_9CYAN</name>
<evidence type="ECO:0000313" key="3">
    <source>
        <dbReference type="EMBL" id="UXE60606.1"/>
    </source>
</evidence>
<organism evidence="3">
    <name type="scientific">Woronichinia naegeliana WA131</name>
    <dbReference type="NCBI Taxonomy" id="2824559"/>
    <lineage>
        <taxon>Bacteria</taxon>
        <taxon>Bacillati</taxon>
        <taxon>Cyanobacteriota</taxon>
        <taxon>Cyanophyceae</taxon>
        <taxon>Synechococcales</taxon>
        <taxon>Coelosphaeriaceae</taxon>
        <taxon>Woronichinia</taxon>
    </lineage>
</organism>
<dbReference type="Proteomes" id="UP001065613">
    <property type="component" value="Chromosome"/>
</dbReference>
<keyword evidence="1" id="KW-0732">Signal</keyword>
<evidence type="ECO:0000256" key="1">
    <source>
        <dbReference type="SAM" id="SignalP"/>
    </source>
</evidence>
<feature type="domain" description="SH3b" evidence="2">
    <location>
        <begin position="26"/>
        <end position="98"/>
    </location>
</feature>
<reference evidence="3" key="1">
    <citation type="submission" date="2021-04" db="EMBL/GenBank/DDBJ databases">
        <title>Genome sequence of Woronichinia naegeliana from Washington state freshwater lake bloom.</title>
        <authorList>
            <person name="Dreher T.W."/>
        </authorList>
    </citation>
    <scope>NUCLEOTIDE SEQUENCE</scope>
    <source>
        <strain evidence="3">WA131</strain>
    </source>
</reference>